<evidence type="ECO:0000259" key="4">
    <source>
        <dbReference type="PROSITE" id="PS51898"/>
    </source>
</evidence>
<comment type="caution">
    <text evidence="5">The sequence shown here is derived from an EMBL/GenBank/DDBJ whole genome shotgun (WGS) entry which is preliminary data.</text>
</comment>
<dbReference type="EMBL" id="NWVW01000002">
    <property type="protein sequence ID" value="PHO10787.1"/>
    <property type="molecule type" value="Genomic_DNA"/>
</dbReference>
<dbReference type="RefSeq" id="WP_099333700.1">
    <property type="nucleotide sequence ID" value="NZ_CP042812.1"/>
</dbReference>
<comment type="similarity">
    <text evidence="1">Belongs to the 'phage' integrase family.</text>
</comment>
<dbReference type="InterPro" id="IPR011010">
    <property type="entry name" value="DNA_brk_join_enz"/>
</dbReference>
<evidence type="ECO:0000256" key="1">
    <source>
        <dbReference type="ARBA" id="ARBA00008857"/>
    </source>
</evidence>
<evidence type="ECO:0000256" key="2">
    <source>
        <dbReference type="ARBA" id="ARBA00023125"/>
    </source>
</evidence>
<evidence type="ECO:0000313" key="6">
    <source>
        <dbReference type="Proteomes" id="UP000221384"/>
    </source>
</evidence>
<dbReference type="Proteomes" id="UP000221384">
    <property type="component" value="Unassembled WGS sequence"/>
</dbReference>
<dbReference type="Gene3D" id="1.10.443.10">
    <property type="entry name" value="Intergrase catalytic core"/>
    <property type="match status" value="1"/>
</dbReference>
<feature type="domain" description="Tyr recombinase" evidence="4">
    <location>
        <begin position="184"/>
        <end position="422"/>
    </location>
</feature>
<reference evidence="5 6" key="1">
    <citation type="submission" date="2017-09" db="EMBL/GenBank/DDBJ databases">
        <authorList>
            <person name="Perez-Cataluna A."/>
            <person name="Figueras M.J."/>
            <person name="Salas-Masso N."/>
        </authorList>
    </citation>
    <scope>NUCLEOTIDE SEQUENCE [LARGE SCALE GENOMIC DNA]</scope>
    <source>
        <strain evidence="5 6">F138-33</strain>
    </source>
</reference>
<dbReference type="InterPro" id="IPR013762">
    <property type="entry name" value="Integrase-like_cat_sf"/>
</dbReference>
<protein>
    <recommendedName>
        <fullName evidence="4">Tyr recombinase domain-containing protein</fullName>
    </recommendedName>
</protein>
<proteinExistence type="inferred from homology"/>
<dbReference type="PANTHER" id="PTHR30349:SF41">
    <property type="entry name" value="INTEGRASE_RECOMBINASE PROTEIN MJ0367-RELATED"/>
    <property type="match status" value="1"/>
</dbReference>
<evidence type="ECO:0000313" key="5">
    <source>
        <dbReference type="EMBL" id="PHO10787.1"/>
    </source>
</evidence>
<dbReference type="SUPFAM" id="SSF56349">
    <property type="entry name" value="DNA breaking-rejoining enzymes"/>
    <property type="match status" value="1"/>
</dbReference>
<sequence length="432" mass="51620">MKINIGNDYILTFLYNNELVELYQSKEWSYWMRNLQNLSLGTISSYMKSMERFWIWSLYNNVKDNEAFPFYQARYREDLKMGFIINEEILINNQMVSIEIYSSKSMTTETIDKEMAGIKSYFFFVEDLDLMHDSNSINKAYENRKAQYSFLSSVNMKKAQINYELTAFKREFVKPYKKRIRSSQTLKSFPLDLFDNLLELSNPRERLIYLLCGACSTRIGQALNLTIYDVDYEKQEVWLIDPKSDDKDIYGNKRVKWLKEEYNIDVRFDKPHNALDLQFKYPIPYEYEPLHWINPKYKTIFFSTLVEYVSTKYYLPEASRIPRHPFLFVTKSGNRLRTREVNKSFKSLLQKLKRLELSEDSLEHYSLHSLRHMFGFMTAKLYGHTGNDTLISWTKNAMGHSSLESTMIYFNMSFEMKKELLKKAIENSQKRM</sequence>
<organism evidence="5 6">
    <name type="scientific">Malaciobacter canalis</name>
    <dbReference type="NCBI Taxonomy" id="1912871"/>
    <lineage>
        <taxon>Bacteria</taxon>
        <taxon>Pseudomonadati</taxon>
        <taxon>Campylobacterota</taxon>
        <taxon>Epsilonproteobacteria</taxon>
        <taxon>Campylobacterales</taxon>
        <taxon>Arcobacteraceae</taxon>
        <taxon>Malaciobacter</taxon>
    </lineage>
</organism>
<dbReference type="InterPro" id="IPR050090">
    <property type="entry name" value="Tyrosine_recombinase_XerCD"/>
</dbReference>
<keyword evidence="3" id="KW-0233">DNA recombination</keyword>
<evidence type="ECO:0000256" key="3">
    <source>
        <dbReference type="ARBA" id="ARBA00023172"/>
    </source>
</evidence>
<dbReference type="PANTHER" id="PTHR30349">
    <property type="entry name" value="PHAGE INTEGRASE-RELATED"/>
    <property type="match status" value="1"/>
</dbReference>
<accession>A0ABX4LT74</accession>
<keyword evidence="2" id="KW-0238">DNA-binding</keyword>
<dbReference type="Pfam" id="PF00589">
    <property type="entry name" value="Phage_integrase"/>
    <property type="match status" value="1"/>
</dbReference>
<gene>
    <name evidence="5" type="ORF">CPG37_02785</name>
</gene>
<name>A0ABX4LT74_9BACT</name>
<keyword evidence="6" id="KW-1185">Reference proteome</keyword>
<dbReference type="PROSITE" id="PS51898">
    <property type="entry name" value="TYR_RECOMBINASE"/>
    <property type="match status" value="1"/>
</dbReference>
<dbReference type="InterPro" id="IPR002104">
    <property type="entry name" value="Integrase_catalytic"/>
</dbReference>